<gene>
    <name evidence="1" type="ORF">LEP1GSC058_0294</name>
</gene>
<dbReference type="STRING" id="1193011.LEP1GSC058_0294"/>
<dbReference type="EMBL" id="AKWZ02000002">
    <property type="protein sequence ID" value="EPG76128.1"/>
    <property type="molecule type" value="Genomic_DNA"/>
</dbReference>
<organism evidence="1 2">
    <name type="scientific">Leptospira fainei serovar Hurstbridge str. BUT 6</name>
    <dbReference type="NCBI Taxonomy" id="1193011"/>
    <lineage>
        <taxon>Bacteria</taxon>
        <taxon>Pseudomonadati</taxon>
        <taxon>Spirochaetota</taxon>
        <taxon>Spirochaetia</taxon>
        <taxon>Leptospirales</taxon>
        <taxon>Leptospiraceae</taxon>
        <taxon>Leptospira</taxon>
    </lineage>
</organism>
<dbReference type="PANTHER" id="PTHR43428:SF1">
    <property type="entry name" value="ARSENATE REDUCTASE"/>
    <property type="match status" value="1"/>
</dbReference>
<evidence type="ECO:0008006" key="3">
    <source>
        <dbReference type="Google" id="ProtNLM"/>
    </source>
</evidence>
<dbReference type="Gene3D" id="3.40.50.2300">
    <property type="match status" value="1"/>
</dbReference>
<accession>S3V3Y5</accession>
<dbReference type="Proteomes" id="UP000014540">
    <property type="component" value="Unassembled WGS sequence"/>
</dbReference>
<dbReference type="SUPFAM" id="SSF52788">
    <property type="entry name" value="Phosphotyrosine protein phosphatases I"/>
    <property type="match status" value="1"/>
</dbReference>
<name>S3V3Y5_9LEPT</name>
<evidence type="ECO:0000313" key="2">
    <source>
        <dbReference type="Proteomes" id="UP000014540"/>
    </source>
</evidence>
<proteinExistence type="predicted"/>
<sequence length="145" mass="15855">MFALVCAEYLGISGIGSYSGGTEVTAFHPNSVEALLEIGFKVEKEKNSNDNPRYWVSYKENSIPILAFSKLYSNVVNPSKKFIAVMVCSSADEACPFVIGAKARISLPYPDPKSSDGMPKVLETYLETCKTIARELLFAMKNIAA</sequence>
<reference evidence="1" key="1">
    <citation type="submission" date="2013-04" db="EMBL/GenBank/DDBJ databases">
        <authorList>
            <person name="Harkins D.M."/>
            <person name="Durkin A.S."/>
            <person name="Selengut J.D."/>
            <person name="Sanka R."/>
            <person name="DePew J."/>
            <person name="Purushe J."/>
            <person name="Ahmed A."/>
            <person name="van der Linden H."/>
            <person name="Goris M.G.A."/>
            <person name="Hartskeerl R.A."/>
            <person name="Vinetz J.M."/>
            <person name="Sutton G.G."/>
            <person name="Nelson W.C."/>
            <person name="Fouts D.E."/>
        </authorList>
    </citation>
    <scope>NUCLEOTIDE SEQUENCE [LARGE SCALE GENOMIC DNA]</scope>
    <source>
        <strain evidence="1">BUT 6</strain>
    </source>
</reference>
<dbReference type="AlphaFoldDB" id="S3V3Y5"/>
<dbReference type="PANTHER" id="PTHR43428">
    <property type="entry name" value="ARSENATE REDUCTASE"/>
    <property type="match status" value="1"/>
</dbReference>
<comment type="caution">
    <text evidence="1">The sequence shown here is derived from an EMBL/GenBank/DDBJ whole genome shotgun (WGS) entry which is preliminary data.</text>
</comment>
<dbReference type="InterPro" id="IPR036196">
    <property type="entry name" value="Ptyr_pPase_sf"/>
</dbReference>
<protein>
    <recommendedName>
        <fullName evidence="3">Low molecular weight phosphotyrosine protein phosphatase domain protein</fullName>
    </recommendedName>
</protein>
<evidence type="ECO:0000313" key="1">
    <source>
        <dbReference type="EMBL" id="EPG76128.1"/>
    </source>
</evidence>
<keyword evidence="2" id="KW-1185">Reference proteome</keyword>